<gene>
    <name evidence="1" type="ORF">PM10SUCC1_37100</name>
</gene>
<dbReference type="AlphaFoldDB" id="A0A9W6GQ74"/>
<reference evidence="1" key="1">
    <citation type="submission" date="2022-12" db="EMBL/GenBank/DDBJ databases">
        <title>Reference genome sequencing for broad-spectrum identification of bacterial and archaeal isolates by mass spectrometry.</title>
        <authorList>
            <person name="Sekiguchi Y."/>
            <person name="Tourlousse D.M."/>
        </authorList>
    </citation>
    <scope>NUCLEOTIDE SEQUENCE</scope>
    <source>
        <strain evidence="1">10succ1</strain>
    </source>
</reference>
<accession>A0A9W6GQ74</accession>
<name>A0A9W6GQ74_9FUSO</name>
<dbReference type="Proteomes" id="UP001144471">
    <property type="component" value="Unassembled WGS sequence"/>
</dbReference>
<evidence type="ECO:0000313" key="2">
    <source>
        <dbReference type="Proteomes" id="UP001144471"/>
    </source>
</evidence>
<dbReference type="InterPro" id="IPR021938">
    <property type="entry name" value="DUF3553"/>
</dbReference>
<evidence type="ECO:0000313" key="1">
    <source>
        <dbReference type="EMBL" id="GLI58196.1"/>
    </source>
</evidence>
<keyword evidence="2" id="KW-1185">Reference proteome</keyword>
<dbReference type="Pfam" id="PF12073">
    <property type="entry name" value="DUF3553"/>
    <property type="match status" value="1"/>
</dbReference>
<comment type="caution">
    <text evidence="1">The sequence shown here is derived from an EMBL/GenBank/DDBJ whole genome shotgun (WGS) entry which is preliminary data.</text>
</comment>
<proteinExistence type="predicted"/>
<protein>
    <recommendedName>
        <fullName evidence="3">DUF3553 domain-containing protein</fullName>
    </recommendedName>
</protein>
<sequence length="287" mass="34364">MKYVRHLKKSEWGIGKVLSINDHKIEIDFINCGVKLLNSKIALLEEVLDEGEIGKFKEDKLLTSLSNKKNKKNTFDESLSLEELIKIFHKSYPEGFYDEKYIELERKNKEQISNDFMNHFSEENLLSKIEEGQYKDICEISKKLISATKIIHSIEKTNFRKAISVEENQEEFIKVLYNFLYKKEKIEEKDFFEYKEFFNKISCNKWTLLSYFMNMIQPQKYPFLKPKVSKKAAEVFGFDLNYNMLPNWQTYNSFLTYTQKLMEDLKELKPRDYIDIENFIWITINSL</sequence>
<dbReference type="EMBL" id="BSDY01000038">
    <property type="protein sequence ID" value="GLI58196.1"/>
    <property type="molecule type" value="Genomic_DNA"/>
</dbReference>
<organism evidence="1 2">
    <name type="scientific">Propionigenium maris DSM 9537</name>
    <dbReference type="NCBI Taxonomy" id="1123000"/>
    <lineage>
        <taxon>Bacteria</taxon>
        <taxon>Fusobacteriati</taxon>
        <taxon>Fusobacteriota</taxon>
        <taxon>Fusobacteriia</taxon>
        <taxon>Fusobacteriales</taxon>
        <taxon>Fusobacteriaceae</taxon>
        <taxon>Propionigenium</taxon>
    </lineage>
</organism>
<evidence type="ECO:0008006" key="3">
    <source>
        <dbReference type="Google" id="ProtNLM"/>
    </source>
</evidence>
<dbReference type="RefSeq" id="WP_281837881.1">
    <property type="nucleotide sequence ID" value="NZ_BSDY01000038.1"/>
</dbReference>